<gene>
    <name evidence="4" type="ORF">OE647_20065</name>
</gene>
<dbReference type="RefSeq" id="WP_263723533.1">
    <property type="nucleotide sequence ID" value="NZ_JAOWLA010000054.1"/>
</dbReference>
<dbReference type="Proteomes" id="UP001652503">
    <property type="component" value="Unassembled WGS sequence"/>
</dbReference>
<dbReference type="SMART" id="SM00857">
    <property type="entry name" value="Resolvase"/>
    <property type="match status" value="1"/>
</dbReference>
<feature type="domain" description="Resolvase/invertase-type recombinase catalytic" evidence="2">
    <location>
        <begin position="2"/>
        <end position="150"/>
    </location>
</feature>
<dbReference type="PROSITE" id="PS51737">
    <property type="entry name" value="RECOMBINASE_DNA_BIND"/>
    <property type="match status" value="1"/>
</dbReference>
<dbReference type="PANTHER" id="PTHR30461">
    <property type="entry name" value="DNA-INVERTASE FROM LAMBDOID PROPHAGE"/>
    <property type="match status" value="1"/>
</dbReference>
<evidence type="ECO:0000313" key="4">
    <source>
        <dbReference type="EMBL" id="MCV2866990.1"/>
    </source>
</evidence>
<proteinExistence type="predicted"/>
<dbReference type="Gene3D" id="3.90.1750.20">
    <property type="entry name" value="Putative Large Serine Recombinase, Chain B, Domain 2"/>
    <property type="match status" value="1"/>
</dbReference>
<feature type="domain" description="Recombinase" evidence="3">
    <location>
        <begin position="149"/>
        <end position="292"/>
    </location>
</feature>
<dbReference type="InterPro" id="IPR011109">
    <property type="entry name" value="DNA_bind_recombinase_dom"/>
</dbReference>
<evidence type="ECO:0000259" key="2">
    <source>
        <dbReference type="PROSITE" id="PS51736"/>
    </source>
</evidence>
<dbReference type="CDD" id="cd00338">
    <property type="entry name" value="Ser_Recombinase"/>
    <property type="match status" value="1"/>
</dbReference>
<organism evidence="4 5">
    <name type="scientific">Albidovulum sediminicola</name>
    <dbReference type="NCBI Taxonomy" id="2984331"/>
    <lineage>
        <taxon>Bacteria</taxon>
        <taxon>Pseudomonadati</taxon>
        <taxon>Pseudomonadota</taxon>
        <taxon>Alphaproteobacteria</taxon>
        <taxon>Rhodobacterales</taxon>
        <taxon>Paracoccaceae</taxon>
        <taxon>Albidovulum</taxon>
    </lineage>
</organism>
<dbReference type="PANTHER" id="PTHR30461:SF23">
    <property type="entry name" value="DNA RECOMBINASE-RELATED"/>
    <property type="match status" value="1"/>
</dbReference>
<dbReference type="SUPFAM" id="SSF53041">
    <property type="entry name" value="Resolvase-like"/>
    <property type="match status" value="1"/>
</dbReference>
<dbReference type="Pfam" id="PF13408">
    <property type="entry name" value="Zn_ribbon_recom"/>
    <property type="match status" value="1"/>
</dbReference>
<evidence type="ECO:0000313" key="5">
    <source>
        <dbReference type="Proteomes" id="UP001652503"/>
    </source>
</evidence>
<name>A0ABT2Z7C0_9RHOB</name>
<dbReference type="Pfam" id="PF07508">
    <property type="entry name" value="Recombinase"/>
    <property type="match status" value="1"/>
</dbReference>
<protein>
    <submittedName>
        <fullName evidence="4">Recombinase family protein</fullName>
    </submittedName>
</protein>
<evidence type="ECO:0000256" key="1">
    <source>
        <dbReference type="SAM" id="Phobius"/>
    </source>
</evidence>
<feature type="transmembrane region" description="Helical" evidence="1">
    <location>
        <begin position="310"/>
        <end position="328"/>
    </location>
</feature>
<dbReference type="EMBL" id="JAOWLA010000054">
    <property type="protein sequence ID" value="MCV2866990.1"/>
    <property type="molecule type" value="Genomic_DNA"/>
</dbReference>
<keyword evidence="5" id="KW-1185">Reference proteome</keyword>
<accession>A0ABT2Z7C0</accession>
<reference evidence="4 5" key="1">
    <citation type="submission" date="2022-10" db="EMBL/GenBank/DDBJ databases">
        <title>Defluviimonas sp. nov., isolated from ocean surface water.</title>
        <authorList>
            <person name="He W."/>
            <person name="Wang L."/>
            <person name="Zhang D.-F."/>
        </authorList>
    </citation>
    <scope>NUCLEOTIDE SEQUENCE [LARGE SCALE GENOMIC DNA]</scope>
    <source>
        <strain evidence="4 5">WL0075</strain>
    </source>
</reference>
<dbReference type="PROSITE" id="PS51736">
    <property type="entry name" value="RECOMBINASES_3"/>
    <property type="match status" value="1"/>
</dbReference>
<dbReference type="Pfam" id="PF00239">
    <property type="entry name" value="Resolvase"/>
    <property type="match status" value="1"/>
</dbReference>
<keyword evidence="1" id="KW-0812">Transmembrane</keyword>
<keyword evidence="1" id="KW-1133">Transmembrane helix</keyword>
<dbReference type="InterPro" id="IPR038109">
    <property type="entry name" value="DNA_bind_recomb_sf"/>
</dbReference>
<sequence length="363" mass="40616">MRAVIYARYSTELQREASIEDQVRVCRRLIEGRGWTAVQVYSDMGMSGSSHLRPGYQKLLEDARHQAFGVVVAESIDRISRDQEHIAAFHKAMSFAGIPVVTVAEGTINELHIGLKGTMSALYLKDLAQKTHRGLEGRVHAGKSAGGLSYGYRIDRQVLLDGSFTTGDRRIDPAEAAAVVRIFQEYSAGLSARAIAQRLNAEAISGPRGEAWGFSTISSNWRRGTGILNNELYVGRLVWNRQRFVKDPVSQKRQARPNPPEDWIIEDVPDMRIIDQALWERVKVRQGVIRETMLRSEGNPRLEEARRVRYLLSGLISCGCCGGGYVLVGKRRYGCANMRNKGTCGNRRTIDREALETRVLEGL</sequence>
<keyword evidence="1" id="KW-0472">Membrane</keyword>
<dbReference type="InterPro" id="IPR050639">
    <property type="entry name" value="SSR_resolvase"/>
</dbReference>
<dbReference type="Gene3D" id="3.40.50.1390">
    <property type="entry name" value="Resolvase, N-terminal catalytic domain"/>
    <property type="match status" value="1"/>
</dbReference>
<dbReference type="InterPro" id="IPR025827">
    <property type="entry name" value="Zn_ribbon_recom_dom"/>
</dbReference>
<comment type="caution">
    <text evidence="4">The sequence shown here is derived from an EMBL/GenBank/DDBJ whole genome shotgun (WGS) entry which is preliminary data.</text>
</comment>
<dbReference type="InterPro" id="IPR006119">
    <property type="entry name" value="Resolv_N"/>
</dbReference>
<dbReference type="InterPro" id="IPR036162">
    <property type="entry name" value="Resolvase-like_N_sf"/>
</dbReference>
<evidence type="ECO:0000259" key="3">
    <source>
        <dbReference type="PROSITE" id="PS51737"/>
    </source>
</evidence>